<gene>
    <name evidence="6" type="ORF">MACK_001050</name>
</gene>
<dbReference type="Pfam" id="PF03224">
    <property type="entry name" value="V-ATPase_H_N"/>
    <property type="match status" value="1"/>
</dbReference>
<dbReference type="InterPro" id="IPR011989">
    <property type="entry name" value="ARM-like"/>
</dbReference>
<dbReference type="PANTHER" id="PTHR10698:SF0">
    <property type="entry name" value="V-TYPE PROTON ATPASE SUBUNIT H"/>
    <property type="match status" value="1"/>
</dbReference>
<evidence type="ECO:0000256" key="2">
    <source>
        <dbReference type="ARBA" id="ARBA00022448"/>
    </source>
</evidence>
<dbReference type="InterPro" id="IPR038497">
    <property type="entry name" value="ATPase_V1-cplx_hsu_C_sf"/>
</dbReference>
<evidence type="ECO:0000313" key="7">
    <source>
        <dbReference type="Proteomes" id="UP000244811"/>
    </source>
</evidence>
<dbReference type="Gene3D" id="1.25.10.10">
    <property type="entry name" value="Leucine-rich Repeat Variant"/>
    <property type="match status" value="1"/>
</dbReference>
<organism evidence="6 7">
    <name type="scientific">Theileria orientalis</name>
    <dbReference type="NCBI Taxonomy" id="68886"/>
    <lineage>
        <taxon>Eukaryota</taxon>
        <taxon>Sar</taxon>
        <taxon>Alveolata</taxon>
        <taxon>Apicomplexa</taxon>
        <taxon>Aconoidasida</taxon>
        <taxon>Piroplasmida</taxon>
        <taxon>Theileriidae</taxon>
        <taxon>Theileria</taxon>
    </lineage>
</organism>
<keyword evidence="2" id="KW-0813">Transport</keyword>
<keyword evidence="4" id="KW-0406">Ion transport</keyword>
<keyword evidence="3" id="KW-0375">Hydrogen ion transport</keyword>
<comment type="similarity">
    <text evidence="1">Belongs to the V-ATPase H subunit family.</text>
</comment>
<evidence type="ECO:0000313" key="6">
    <source>
        <dbReference type="EMBL" id="UKK01697.2"/>
    </source>
</evidence>
<dbReference type="InterPro" id="IPR004908">
    <property type="entry name" value="ATPase_V1-cplx_hsu"/>
</dbReference>
<protein>
    <submittedName>
        <fullName evidence="6">Vacuolar ATP synthase subunit H</fullName>
    </submittedName>
</protein>
<feature type="domain" description="ATPase V1 complex subunit H C-terminal" evidence="5">
    <location>
        <begin position="504"/>
        <end position="618"/>
    </location>
</feature>
<dbReference type="Pfam" id="PF11698">
    <property type="entry name" value="V-ATPase_H_C"/>
    <property type="match status" value="1"/>
</dbReference>
<evidence type="ECO:0000256" key="4">
    <source>
        <dbReference type="ARBA" id="ARBA00023065"/>
    </source>
</evidence>
<dbReference type="PANTHER" id="PTHR10698">
    <property type="entry name" value="V-TYPE PROTON ATPASE SUBUNIT H"/>
    <property type="match status" value="1"/>
</dbReference>
<dbReference type="GO" id="GO:0046961">
    <property type="term" value="F:proton-transporting ATPase activity, rotational mechanism"/>
    <property type="evidence" value="ECO:0007669"/>
    <property type="project" value="InterPro"/>
</dbReference>
<accession>A0A976MBV4</accession>
<dbReference type="Proteomes" id="UP000244811">
    <property type="component" value="Chromosome 2"/>
</dbReference>
<evidence type="ECO:0000256" key="3">
    <source>
        <dbReference type="ARBA" id="ARBA00022781"/>
    </source>
</evidence>
<dbReference type="EMBL" id="CP056071">
    <property type="protein sequence ID" value="UKK01697.2"/>
    <property type="molecule type" value="Genomic_DNA"/>
</dbReference>
<dbReference type="GO" id="GO:0000221">
    <property type="term" value="C:vacuolar proton-transporting V-type ATPase, V1 domain"/>
    <property type="evidence" value="ECO:0007669"/>
    <property type="project" value="InterPro"/>
</dbReference>
<dbReference type="Gene3D" id="1.25.40.150">
    <property type="entry name" value="V-type ATPase, subunit H, C-terminal domain"/>
    <property type="match status" value="1"/>
</dbReference>
<dbReference type="SUPFAM" id="SSF48371">
    <property type="entry name" value="ARM repeat"/>
    <property type="match status" value="1"/>
</dbReference>
<reference evidence="6" key="1">
    <citation type="submission" date="2022-07" db="EMBL/GenBank/DDBJ databases">
        <title>Evaluation of T. orientalis genome assembly methods using nanopore sequencing and analysis of variation between genomes.</title>
        <authorList>
            <person name="Yam J."/>
            <person name="Micallef M.L."/>
            <person name="Liu M."/>
            <person name="Djordjevic S.P."/>
            <person name="Bogema D.R."/>
            <person name="Jenkins C."/>
        </authorList>
    </citation>
    <scope>NUCLEOTIDE SEQUENCE</scope>
    <source>
        <strain evidence="6">Goon Nure</strain>
    </source>
</reference>
<sequence>MEPEALNRLMQKSKISYELVNPDYEEWLNTGALDVESVELLKLYASLNTLEKVEMIRKNELVSKIFLNATYATGPGLLRSYSLQHLADVCRGMFWAVTGEVSAVGSGSPCRPGFRYGGRSTSSRAWSAQYWSPGVCMPQPHPCPPPRPTPWRWANTTTGRVGPLVDNGIYDILLKILDGRDVFSIYYDIATHERDKRIVEKTLYLLTGLFARPARFTAVGSAPLPSRANMAYGHVGPSGASHRPDPRLDGGAHLYSYIVFYPLVRWPPRPAPGRPYYLSYGQHDPNGPFCPDLALANPRTGFVAHGRGCFSDDQVDSVVKLLLKLSIDPYAKLHALSNLRGLSGFCRPYDQGRMGGAVAWPGHAGCMALAAVSDQKNHALVQNPAVLALLRAGLGRESPPNTQYKCVFCVWLVSRSEEYLQVLLTNELVRLLCELLAATKVEKVIRICLLVFGNLLGNAQCLEVMVETNVLQTLTLLAYDKWHDDELYDNIHRLHAQLENKTFKLSNFERYCAELATGLLRWSILHSEKFWLLHNEKFEQDEFVHISKLVELLDSSDATTVSIACFDLGEFARLYRNGKRICKKFKVKDKVMDLITNKDRDIARQAMLCAQKLMVQHWQQVSTLA</sequence>
<evidence type="ECO:0000256" key="1">
    <source>
        <dbReference type="ARBA" id="ARBA00008613"/>
    </source>
</evidence>
<dbReference type="InterPro" id="IPR011987">
    <property type="entry name" value="ATPase_V1-cplx_hsu_C"/>
</dbReference>
<evidence type="ECO:0000259" key="5">
    <source>
        <dbReference type="Pfam" id="PF11698"/>
    </source>
</evidence>
<proteinExistence type="inferred from homology"/>
<name>A0A976MBV4_THEOR</name>
<dbReference type="InterPro" id="IPR016024">
    <property type="entry name" value="ARM-type_fold"/>
</dbReference>
<dbReference type="AlphaFoldDB" id="A0A976MBV4"/>